<comment type="caution">
    <text evidence="3">The sequence shown here is derived from an EMBL/GenBank/DDBJ whole genome shotgun (WGS) entry which is preliminary data.</text>
</comment>
<keyword evidence="2" id="KW-0472">Membrane</keyword>
<dbReference type="AlphaFoldDB" id="A0A8S1V2Y8"/>
<accession>A0A8S1V2Y8</accession>
<keyword evidence="4" id="KW-1185">Reference proteome</keyword>
<feature type="transmembrane region" description="Helical" evidence="2">
    <location>
        <begin position="614"/>
        <end position="635"/>
    </location>
</feature>
<feature type="transmembrane region" description="Helical" evidence="2">
    <location>
        <begin position="170"/>
        <end position="188"/>
    </location>
</feature>
<feature type="transmembrane region" description="Helical" evidence="2">
    <location>
        <begin position="208"/>
        <end position="229"/>
    </location>
</feature>
<feature type="transmembrane region" description="Helical" evidence="2">
    <location>
        <begin position="275"/>
        <end position="298"/>
    </location>
</feature>
<evidence type="ECO:0000313" key="3">
    <source>
        <dbReference type="EMBL" id="CAD8171750.1"/>
    </source>
</evidence>
<evidence type="ECO:0000313" key="4">
    <source>
        <dbReference type="Proteomes" id="UP000689195"/>
    </source>
</evidence>
<dbReference type="EMBL" id="CAJJDO010000055">
    <property type="protein sequence ID" value="CAD8171750.1"/>
    <property type="molecule type" value="Genomic_DNA"/>
</dbReference>
<feature type="transmembrane region" description="Helical" evidence="2">
    <location>
        <begin position="641"/>
        <end position="666"/>
    </location>
</feature>
<keyword evidence="2" id="KW-1133">Transmembrane helix</keyword>
<feature type="transmembrane region" description="Helical" evidence="2">
    <location>
        <begin position="136"/>
        <end position="158"/>
    </location>
</feature>
<dbReference type="OrthoDB" id="307284at2759"/>
<protein>
    <recommendedName>
        <fullName evidence="5">Transmembrane protein</fullName>
    </recommendedName>
</protein>
<feature type="transmembrane region" description="Helical" evidence="2">
    <location>
        <begin position="318"/>
        <end position="341"/>
    </location>
</feature>
<evidence type="ECO:0000256" key="1">
    <source>
        <dbReference type="SAM" id="MobiDB-lite"/>
    </source>
</evidence>
<name>A0A8S1V2Y8_9CILI</name>
<evidence type="ECO:0008006" key="5">
    <source>
        <dbReference type="Google" id="ProtNLM"/>
    </source>
</evidence>
<feature type="region of interest" description="Disordered" evidence="1">
    <location>
        <begin position="1"/>
        <end position="30"/>
    </location>
</feature>
<keyword evidence="2" id="KW-0812">Transmembrane</keyword>
<sequence>MSSQQGLVSNEQTTNRSDIRQQTGLFQSSNENRSEIVSQVLLQKNDPQSLNTQQSVVRENRQLQQNNQQAPEMEILNIRQDNPEEGRINNEQIIDQAMPQLQHEHMDSLVDLIDLINRKFNEVKRSSSKYKYYTKIIFQILVYISTILELIFTLNYGNVNNISQYKTYEGLYYFSIFLTILLHIYVWIYTYKYMSVQRHHLCWDLLNYFFYAIVGILSYVKLLPFILFYSRNKEIQQFSFSQINKYLIMTSEERSGNPSGLFKKRNKPVNIFRDLIFHRIALISMMITFLTQTIPMLFIQGFLNASTERWNDFNNFNYFLLIANIIYYLTELQFIVFTTTYRQITVDIQEKLHKIGIQKIQETKQLLKADESYLENVKSFYFQVDTSRLNEYEKRRCIIQIIKFILRLNAQNIIAITNIDSYDSITLQYLANALYHIEINRIILCYKYDGRLNELQNTFQRVQNCQIVQEDMINLGQIWNNDKQEETQGEIKRQTVQVSTQRQSNIMAQIAGHRNQQISKIFYLITPDQQRQQIMLSDTLNRQLTGTEQEKRERFQQLWGQREDLEQIRQQNEKNINQITKLVILQEQLGCFKKLADCYVYYEKIKMMNVFQGILQTIISLLNLTFQIMQYVYFIQVEKNGLIWALIVLQILNPILQLISFAMFYVKLFRNSAIYESISVVFLFFIFNLLKIWDLVMKIIFLCFRVQLENINRDLLYINVKAYIRFKSYAAKFKESIGIVVFKYPNAALDEENLWVFSRSPIYQAIIWRTSVDEALNKIPQFFIYILTTNKDYAWGFSIVSSVKDGVFAVKDLLAVVVKDFFVPALILRKVSVDQFFQSMSYLSSTSESILLEYPKSFAIVSKLDRFILNQRKYKIDFTQLDYSNFEEKRRERLQAQFKLVLVNITSSMEILKAQKFLYFDEELITIFKCLQVSELKQLKLNFQLDEIAPENFWLLNIILSYCPKIQLQQLEIHVETRNAVYLKFNVERKKQLTGFCYSYYQIREMIRQNQVQNAETIIINENFLILDRYDFQQFYLEVGGFIDLTNCQTFFNKFIQVQTLEIQLQSDRMDQIFSLQQNIKSPNLRKLALNLQNIELNTVGYTLNNLNEFKLTLINCKFDQKDLQRLLLTMKTTNGCIILNLRQAYARENEMQQMNRSIIRSQRSGDFRLNNQEMFNIQQQLSQRKVRMIYLW</sequence>
<proteinExistence type="predicted"/>
<feature type="transmembrane region" description="Helical" evidence="2">
    <location>
        <begin position="673"/>
        <end position="693"/>
    </location>
</feature>
<gene>
    <name evidence="3" type="ORF">PPENT_87.1.T0550192</name>
</gene>
<evidence type="ECO:0000256" key="2">
    <source>
        <dbReference type="SAM" id="Phobius"/>
    </source>
</evidence>
<reference evidence="3" key="1">
    <citation type="submission" date="2021-01" db="EMBL/GenBank/DDBJ databases">
        <authorList>
            <consortium name="Genoscope - CEA"/>
            <person name="William W."/>
        </authorList>
    </citation>
    <scope>NUCLEOTIDE SEQUENCE</scope>
</reference>
<dbReference type="Proteomes" id="UP000689195">
    <property type="component" value="Unassembled WGS sequence"/>
</dbReference>
<organism evidence="3 4">
    <name type="scientific">Paramecium pentaurelia</name>
    <dbReference type="NCBI Taxonomy" id="43138"/>
    <lineage>
        <taxon>Eukaryota</taxon>
        <taxon>Sar</taxon>
        <taxon>Alveolata</taxon>
        <taxon>Ciliophora</taxon>
        <taxon>Intramacronucleata</taxon>
        <taxon>Oligohymenophorea</taxon>
        <taxon>Peniculida</taxon>
        <taxon>Parameciidae</taxon>
        <taxon>Paramecium</taxon>
    </lineage>
</organism>